<dbReference type="InterPro" id="IPR011043">
    <property type="entry name" value="Gal_Oxase/kelch_b-propeller"/>
</dbReference>
<evidence type="ECO:0000259" key="2">
    <source>
        <dbReference type="Pfam" id="PF18962"/>
    </source>
</evidence>
<sequence>MKKRYYLFNLFLLLFCYNLKAQTWQPIGPDPLNEASLERRVKFPKLKVNNNIPYVAFSNGFLAQKATVRRLVNNKWENFGPINFSAGIAKHIDLDFIGTTPVVAYSDGNKSNKATVQQFNNTSSTWDTVGTAGFSAGAATEISLTIINNTPYIAYVDGGNSNQATVQKYNSTTTSWELVGTAGFSTEGTSISFIKIISDGTNPYVAYINNNSKPIIRKFDGTTWQTLTSIDSQNDFFSYGIDLAFADNTVYVLYSDNFYSTGNATVKKYNSSLNQWQVVGTEGFSASDVSDLNLAFNGGTPYVAYSEIDGGYFPRATVQKFDGTSWGLVGPAKITPENFYATDLSLGIVDNVPYIAYEDYSYESKLAVQKFNSTSWEYVGSRPLSQDAQFLSIGLAADATPYAAFSGYENDNKTTIKKFNGTKWEVVGTTEFSPLDAGRPQIAFNGNVPYVAFHGGEASGKVGVKIYNTALSQWDFVGPAGFGENPNLIRFVIDNATPFICYEAISGLVYVKKYNMVANQWESLGTAGISSGTAYYASLAVLNNVPYVAFTDIALGEKVFVKKYNSVTNLWEQVGTDAISSARSLSAKLTFNGTDLYLAYNNAGDRKAVVKKYNSTLNQWDLVGSAGISVGAAYEIDLVFVNNMPCIAYLDGGAGQNSFVKKFDGTNWVSLGIPRDGQPYTPSNLALAVNGDNLIAAYGSNLYVERFSLATVLPVKLVSFEASSKNEKQVSLTWQTASEKSNNYFTLSKSQDGKTFEKLVNVNSKGDNGANYSTIDFSPFAGTSYYKLSQTDVDGKTEELGIRIVKLGGLKENSLSVYPNPIKDGVVHIQNANLNGEQTVSVYDLSGKKLISNKLNFSNELAIFKIGKELPKGIYILSIANQYKTQIVVD</sequence>
<keyword evidence="4" id="KW-1185">Reference proteome</keyword>
<dbReference type="RefSeq" id="WP_379042903.1">
    <property type="nucleotide sequence ID" value="NZ_JBHSKW010000027.1"/>
</dbReference>
<dbReference type="Pfam" id="PF18962">
    <property type="entry name" value="Por_Secre_tail"/>
    <property type="match status" value="1"/>
</dbReference>
<comment type="caution">
    <text evidence="3">The sequence shown here is derived from an EMBL/GenBank/DDBJ whole genome shotgun (WGS) entry which is preliminary data.</text>
</comment>
<dbReference type="InterPro" id="IPR026444">
    <property type="entry name" value="Secre_tail"/>
</dbReference>
<name>A0ABW5TQ60_9SPHI</name>
<gene>
    <name evidence="3" type="ORF">ACFSSE_06810</name>
</gene>
<reference evidence="4" key="1">
    <citation type="journal article" date="2019" name="Int. J. Syst. Evol. Microbiol.">
        <title>The Global Catalogue of Microorganisms (GCM) 10K type strain sequencing project: providing services to taxonomists for standard genome sequencing and annotation.</title>
        <authorList>
            <consortium name="The Broad Institute Genomics Platform"/>
            <consortium name="The Broad Institute Genome Sequencing Center for Infectious Disease"/>
            <person name="Wu L."/>
            <person name="Ma J."/>
        </authorList>
    </citation>
    <scope>NUCLEOTIDE SEQUENCE [LARGE SCALE GENOMIC DNA]</scope>
    <source>
        <strain evidence="4">KCTC 42456</strain>
    </source>
</reference>
<organism evidence="3 4">
    <name type="scientific">Pedobacter alpinus</name>
    <dbReference type="NCBI Taxonomy" id="1590643"/>
    <lineage>
        <taxon>Bacteria</taxon>
        <taxon>Pseudomonadati</taxon>
        <taxon>Bacteroidota</taxon>
        <taxon>Sphingobacteriia</taxon>
        <taxon>Sphingobacteriales</taxon>
        <taxon>Sphingobacteriaceae</taxon>
        <taxon>Pedobacter</taxon>
    </lineage>
</organism>
<keyword evidence="1" id="KW-0732">Signal</keyword>
<feature type="chain" id="PRO_5045144111" evidence="1">
    <location>
        <begin position="22"/>
        <end position="890"/>
    </location>
</feature>
<evidence type="ECO:0000313" key="3">
    <source>
        <dbReference type="EMBL" id="MFD2731411.1"/>
    </source>
</evidence>
<feature type="signal peptide" evidence="1">
    <location>
        <begin position="1"/>
        <end position="21"/>
    </location>
</feature>
<accession>A0ABW5TQ60</accession>
<dbReference type="SUPFAM" id="SSF50965">
    <property type="entry name" value="Galactose oxidase, central domain"/>
    <property type="match status" value="1"/>
</dbReference>
<proteinExistence type="predicted"/>
<dbReference type="SUPFAM" id="SSF89372">
    <property type="entry name" value="Fucose-specific lectin"/>
    <property type="match status" value="1"/>
</dbReference>
<evidence type="ECO:0000256" key="1">
    <source>
        <dbReference type="SAM" id="SignalP"/>
    </source>
</evidence>
<dbReference type="EMBL" id="JBHULV010000022">
    <property type="protein sequence ID" value="MFD2731411.1"/>
    <property type="molecule type" value="Genomic_DNA"/>
</dbReference>
<evidence type="ECO:0000313" key="4">
    <source>
        <dbReference type="Proteomes" id="UP001597546"/>
    </source>
</evidence>
<feature type="domain" description="Secretion system C-terminal sorting" evidence="2">
    <location>
        <begin position="817"/>
        <end position="885"/>
    </location>
</feature>
<dbReference type="NCBIfam" id="TIGR04183">
    <property type="entry name" value="Por_Secre_tail"/>
    <property type="match status" value="1"/>
</dbReference>
<protein>
    <submittedName>
        <fullName evidence="3">T9SS type A sorting domain-containing protein</fullName>
    </submittedName>
</protein>
<dbReference type="Proteomes" id="UP001597546">
    <property type="component" value="Unassembled WGS sequence"/>
</dbReference>